<dbReference type="PANTHER" id="PTHR39162">
    <property type="entry name" value="GLL3345 PROTEIN"/>
    <property type="match status" value="1"/>
</dbReference>
<keyword evidence="1" id="KW-1133">Transmembrane helix</keyword>
<dbReference type="Proteomes" id="UP000830401">
    <property type="component" value="Plasmid unnamed6"/>
</dbReference>
<feature type="transmembrane region" description="Helical" evidence="1">
    <location>
        <begin position="94"/>
        <end position="113"/>
    </location>
</feature>
<evidence type="ECO:0000313" key="2">
    <source>
        <dbReference type="EMBL" id="UOQ69658.1"/>
    </source>
</evidence>
<protein>
    <recommendedName>
        <fullName evidence="4">Sporulation protein</fullName>
    </recommendedName>
</protein>
<dbReference type="RefSeq" id="WP_245127504.1">
    <property type="nucleotide sequence ID" value="NZ_CP095067.1"/>
</dbReference>
<dbReference type="EMBL" id="CP095067">
    <property type="protein sequence ID" value="UOQ69658.1"/>
    <property type="molecule type" value="Genomic_DNA"/>
</dbReference>
<sequence length="123" mass="12632">MSTSVSPTSATASSLVERLGLTLSTSVNAQTIYGAPVEYDGVTVISVARVQYGFGGGGASKAVESEVAGAGAGVNLVPVGYIELKQGAMRFRPIRSSIVPLVAVSGLVALLLLRSITPLLRRR</sequence>
<dbReference type="PANTHER" id="PTHR39162:SF1">
    <property type="entry name" value="SPORULATION PROTEIN YTFJ"/>
    <property type="match status" value="1"/>
</dbReference>
<name>A0ABY4GFC9_9BACT</name>
<dbReference type="Pfam" id="PF09579">
    <property type="entry name" value="Spore_YtfJ"/>
    <property type="match status" value="1"/>
</dbReference>
<keyword evidence="1" id="KW-0812">Transmembrane</keyword>
<keyword evidence="1" id="KW-0472">Membrane</keyword>
<reference evidence="2" key="1">
    <citation type="submission" date="2022-04" db="EMBL/GenBank/DDBJ databases">
        <title>Hymenobacter sp. isolated from the air.</title>
        <authorList>
            <person name="Won M."/>
            <person name="Lee C.-M."/>
            <person name="Woen H.-Y."/>
            <person name="Kwon S.-W."/>
        </authorList>
    </citation>
    <scope>NUCLEOTIDE SEQUENCE</scope>
    <source>
        <strain evidence="2">5420S-77</strain>
        <plasmid evidence="2">unnamed6</plasmid>
    </source>
</reference>
<evidence type="ECO:0000313" key="3">
    <source>
        <dbReference type="Proteomes" id="UP000830401"/>
    </source>
</evidence>
<evidence type="ECO:0008006" key="4">
    <source>
        <dbReference type="Google" id="ProtNLM"/>
    </source>
</evidence>
<evidence type="ECO:0000256" key="1">
    <source>
        <dbReference type="SAM" id="Phobius"/>
    </source>
</evidence>
<gene>
    <name evidence="2" type="ORF">MUN86_28950</name>
</gene>
<accession>A0ABY4GFC9</accession>
<dbReference type="InterPro" id="IPR014229">
    <property type="entry name" value="Spore_YtfJ"/>
</dbReference>
<organism evidence="2 3">
    <name type="scientific">Hymenobacter volaticus</name>
    <dbReference type="NCBI Taxonomy" id="2932254"/>
    <lineage>
        <taxon>Bacteria</taxon>
        <taxon>Pseudomonadati</taxon>
        <taxon>Bacteroidota</taxon>
        <taxon>Cytophagia</taxon>
        <taxon>Cytophagales</taxon>
        <taxon>Hymenobacteraceae</taxon>
        <taxon>Hymenobacter</taxon>
    </lineage>
</organism>
<geneLocation type="plasmid" evidence="2 3">
    <name>unnamed6</name>
</geneLocation>
<keyword evidence="2" id="KW-0614">Plasmid</keyword>
<keyword evidence="3" id="KW-1185">Reference proteome</keyword>
<proteinExistence type="predicted"/>